<keyword evidence="3" id="KW-1185">Reference proteome</keyword>
<protein>
    <submittedName>
        <fullName evidence="2">Uncharacterized protein</fullName>
    </submittedName>
</protein>
<organism evidence="2 3">
    <name type="scientific">Trachymyrmex septentrionalis</name>
    <dbReference type="NCBI Taxonomy" id="34720"/>
    <lineage>
        <taxon>Eukaryota</taxon>
        <taxon>Metazoa</taxon>
        <taxon>Ecdysozoa</taxon>
        <taxon>Arthropoda</taxon>
        <taxon>Hexapoda</taxon>
        <taxon>Insecta</taxon>
        <taxon>Pterygota</taxon>
        <taxon>Neoptera</taxon>
        <taxon>Endopterygota</taxon>
        <taxon>Hymenoptera</taxon>
        <taxon>Apocrita</taxon>
        <taxon>Aculeata</taxon>
        <taxon>Formicoidea</taxon>
        <taxon>Formicidae</taxon>
        <taxon>Myrmicinae</taxon>
        <taxon>Trachymyrmex</taxon>
    </lineage>
</organism>
<proteinExistence type="predicted"/>
<dbReference type="STRING" id="34720.A0A195FTQ2"/>
<dbReference type="EMBL" id="KQ981276">
    <property type="protein sequence ID" value="KYN43806.1"/>
    <property type="molecule type" value="Genomic_DNA"/>
</dbReference>
<accession>A0A195FTQ2</accession>
<evidence type="ECO:0000313" key="2">
    <source>
        <dbReference type="EMBL" id="KYN43806.1"/>
    </source>
</evidence>
<feature type="compositionally biased region" description="Basic and acidic residues" evidence="1">
    <location>
        <begin position="29"/>
        <end position="39"/>
    </location>
</feature>
<feature type="compositionally biased region" description="Basic and acidic residues" evidence="1">
    <location>
        <begin position="9"/>
        <end position="22"/>
    </location>
</feature>
<name>A0A195FTQ2_9HYME</name>
<evidence type="ECO:0000256" key="1">
    <source>
        <dbReference type="SAM" id="MobiDB-lite"/>
    </source>
</evidence>
<reference evidence="2 3" key="1">
    <citation type="submission" date="2016-03" db="EMBL/GenBank/DDBJ databases">
        <title>Trachymyrmex septentrionalis WGS genome.</title>
        <authorList>
            <person name="Nygaard S."/>
            <person name="Hu H."/>
            <person name="Boomsma J."/>
            <person name="Zhang G."/>
        </authorList>
    </citation>
    <scope>NUCLEOTIDE SEQUENCE [LARGE SCALE GENOMIC DNA]</scope>
    <source>
        <strain evidence="2">Tsep2-gDNA-1</strain>
        <tissue evidence="2">Whole body</tissue>
    </source>
</reference>
<feature type="region of interest" description="Disordered" evidence="1">
    <location>
        <begin position="1"/>
        <end position="50"/>
    </location>
</feature>
<sequence length="108" mass="12334">MCEWNTLRDAGKRERGIEEEGTRYTCASDDEKDRGEGRNSNENIGSPKQIMNIENFHERSQMQREQHAGDMSNVTPLAIQAAIQSVIKLQASTSWTKNLLPVKVCYKY</sequence>
<dbReference type="AlphaFoldDB" id="A0A195FTQ2"/>
<evidence type="ECO:0000313" key="3">
    <source>
        <dbReference type="Proteomes" id="UP000078541"/>
    </source>
</evidence>
<gene>
    <name evidence="2" type="ORF">ALC56_02069</name>
</gene>
<dbReference type="Proteomes" id="UP000078541">
    <property type="component" value="Unassembled WGS sequence"/>
</dbReference>